<proteinExistence type="predicted"/>
<dbReference type="EMBL" id="LHYN01000002">
    <property type="protein sequence ID" value="KXB09497.1"/>
    <property type="molecule type" value="Genomic_DNA"/>
</dbReference>
<dbReference type="Proteomes" id="UP000070038">
    <property type="component" value="Unassembled WGS sequence"/>
</dbReference>
<keyword evidence="2" id="KW-1185">Reference proteome</keyword>
<organism evidence="1 2">
    <name type="scientific">candidate division MSBL1 archaeon SCGC-AAA833K04</name>
    <dbReference type="NCBI Taxonomy" id="1698258"/>
    <lineage>
        <taxon>Archaea</taxon>
        <taxon>Methanobacteriati</taxon>
        <taxon>Methanobacteriota</taxon>
        <taxon>candidate division MSBL1</taxon>
    </lineage>
</organism>
<comment type="caution">
    <text evidence="1">The sequence shown here is derived from an EMBL/GenBank/DDBJ whole genome shotgun (WGS) entry which is preliminary data.</text>
</comment>
<accession>A0A133VSU8</accession>
<reference evidence="1 2" key="1">
    <citation type="journal article" date="2016" name="Sci. Rep.">
        <title>Metabolic traits of an uncultured archaeal lineage -MSBL1- from brine pools of the Red Sea.</title>
        <authorList>
            <person name="Mwirichia R."/>
            <person name="Alam I."/>
            <person name="Rashid M."/>
            <person name="Vinu M."/>
            <person name="Ba-Alawi W."/>
            <person name="Anthony Kamau A."/>
            <person name="Kamanda Ngugi D."/>
            <person name="Goker M."/>
            <person name="Klenk H.P."/>
            <person name="Bajic V."/>
            <person name="Stingl U."/>
        </authorList>
    </citation>
    <scope>NUCLEOTIDE SEQUENCE [LARGE SCALE GENOMIC DNA]</scope>
    <source>
        <strain evidence="1">SCGC-AAA833K04</strain>
    </source>
</reference>
<gene>
    <name evidence="1" type="ORF">AKJ46_00190</name>
</gene>
<sequence length="71" mass="8475">MMYGHLASNQAYDTFKAIYRSKAKALRVYALENVKRDFKGSFCEKRFKNWNYKSENRLLLKRGGIYRENEG</sequence>
<evidence type="ECO:0000313" key="1">
    <source>
        <dbReference type="EMBL" id="KXB09497.1"/>
    </source>
</evidence>
<evidence type="ECO:0000313" key="2">
    <source>
        <dbReference type="Proteomes" id="UP000070038"/>
    </source>
</evidence>
<dbReference type="AlphaFoldDB" id="A0A133VSU8"/>
<protein>
    <submittedName>
        <fullName evidence="1">Uncharacterized protein</fullName>
    </submittedName>
</protein>
<name>A0A133VSU8_9EURY</name>